<organism evidence="1 2">
    <name type="scientific">Paenibacillus faecis</name>
    <dbReference type="NCBI Taxonomy" id="862114"/>
    <lineage>
        <taxon>Bacteria</taxon>
        <taxon>Bacillati</taxon>
        <taxon>Bacillota</taxon>
        <taxon>Bacilli</taxon>
        <taxon>Bacillales</taxon>
        <taxon>Paenibacillaceae</taxon>
        <taxon>Paenibacillus</taxon>
    </lineage>
</organism>
<dbReference type="RefSeq" id="WP_148456650.1">
    <property type="nucleotide sequence ID" value="NZ_BORZ01000012.1"/>
</dbReference>
<name>A0A5D0CLJ7_9BACL</name>
<dbReference type="OrthoDB" id="1664281at2"/>
<accession>A0A5D0CLJ7</accession>
<reference evidence="1 2" key="1">
    <citation type="submission" date="2019-08" db="EMBL/GenBank/DDBJ databases">
        <title>Genome sequencing of Paenibacillus faecis DSM 23593(T).</title>
        <authorList>
            <person name="Kook J.-K."/>
            <person name="Park S.-N."/>
            <person name="Lim Y.K."/>
        </authorList>
    </citation>
    <scope>NUCLEOTIDE SEQUENCE [LARGE SCALE GENOMIC DNA]</scope>
    <source>
        <strain evidence="1 2">DSM 23593</strain>
    </source>
</reference>
<keyword evidence="2" id="KW-1185">Reference proteome</keyword>
<comment type="caution">
    <text evidence="1">The sequence shown here is derived from an EMBL/GenBank/DDBJ whole genome shotgun (WGS) entry which is preliminary data.</text>
</comment>
<evidence type="ECO:0000313" key="2">
    <source>
        <dbReference type="Proteomes" id="UP000325218"/>
    </source>
</evidence>
<dbReference type="Proteomes" id="UP000325218">
    <property type="component" value="Unassembled WGS sequence"/>
</dbReference>
<sequence>MGLNYIWDLLVQAQEAGMDKKGIRFLPAKVYSPYMELSLEALNATAGQLDVEVEVNPHYRFPAVFRDLLDINLTEDEELRLTLFDILIHFLAELDLMQGMNKREFYIRFVLRDLEAGAFGERVRERIGLFDREEKEVIAAALLRMYDTGETLHLLRSTVSRIFRRSTIYVNSEEKDEMLFYIGQRRTERGLRKLELLMELFLPVRYRTEVYWDCHVGIIGAEDTMVLDRIAMY</sequence>
<dbReference type="AlphaFoldDB" id="A0A5D0CLJ7"/>
<keyword evidence="1" id="KW-0560">Oxidoreductase</keyword>
<dbReference type="EMBL" id="VSDO01000005">
    <property type="protein sequence ID" value="TYA10721.1"/>
    <property type="molecule type" value="Genomic_DNA"/>
</dbReference>
<protein>
    <submittedName>
        <fullName evidence="1">Iron-dependent peroxidase</fullName>
    </submittedName>
</protein>
<gene>
    <name evidence="1" type="ORF">FRY98_23325</name>
</gene>
<evidence type="ECO:0000313" key="1">
    <source>
        <dbReference type="EMBL" id="TYA10721.1"/>
    </source>
</evidence>
<proteinExistence type="predicted"/>
<dbReference type="GO" id="GO:0004601">
    <property type="term" value="F:peroxidase activity"/>
    <property type="evidence" value="ECO:0007669"/>
    <property type="project" value="UniProtKB-KW"/>
</dbReference>
<keyword evidence="1" id="KW-0575">Peroxidase</keyword>